<proteinExistence type="predicted"/>
<evidence type="ECO:0000256" key="2">
    <source>
        <dbReference type="SAM" id="Phobius"/>
    </source>
</evidence>
<feature type="region of interest" description="Disordered" evidence="1">
    <location>
        <begin position="1"/>
        <end position="55"/>
    </location>
</feature>
<dbReference type="RefSeq" id="WP_252440916.1">
    <property type="nucleotide sequence ID" value="NZ_JAGSOV010000041.1"/>
</dbReference>
<gene>
    <name evidence="3" type="ORF">KDL28_19905</name>
</gene>
<reference evidence="3" key="1">
    <citation type="submission" date="2021-04" db="EMBL/GenBank/DDBJ databases">
        <title>Pseudonocardia sp. nov., isolated from sandy soil of mangrove forest.</title>
        <authorList>
            <person name="Zan Z."/>
            <person name="Huang R."/>
            <person name="Liu W."/>
        </authorList>
    </citation>
    <scope>NUCLEOTIDE SEQUENCE</scope>
    <source>
        <strain evidence="3">S2-4</strain>
    </source>
</reference>
<evidence type="ECO:0000313" key="3">
    <source>
        <dbReference type="EMBL" id="MCO1657325.1"/>
    </source>
</evidence>
<comment type="caution">
    <text evidence="3">The sequence shown here is derived from an EMBL/GenBank/DDBJ whole genome shotgun (WGS) entry which is preliminary data.</text>
</comment>
<organism evidence="3 4">
    <name type="scientific">Pseudonocardia humida</name>
    <dbReference type="NCBI Taxonomy" id="2800819"/>
    <lineage>
        <taxon>Bacteria</taxon>
        <taxon>Bacillati</taxon>
        <taxon>Actinomycetota</taxon>
        <taxon>Actinomycetes</taxon>
        <taxon>Pseudonocardiales</taxon>
        <taxon>Pseudonocardiaceae</taxon>
        <taxon>Pseudonocardia</taxon>
    </lineage>
</organism>
<keyword evidence="2" id="KW-0472">Membrane</keyword>
<evidence type="ECO:0000256" key="1">
    <source>
        <dbReference type="SAM" id="MobiDB-lite"/>
    </source>
</evidence>
<protein>
    <recommendedName>
        <fullName evidence="5">DUF4352 domain-containing protein</fullName>
    </recommendedName>
</protein>
<sequence>MRETCGVNPEQFRPAPHGHQGWPPPPRQPHQPPPWDQQWDQQWDQPQRRARPIAPARRPRSRWPLVLAIVIGLPLVLVGSCIALIGAGAERVQEERAGGTVALGETFSYRSGLGLSVSVPVPHEVDNRFIVDPDAERAFAVTVKVFNGTDRPVAAALVTVNATVAGRPVQRLVDDTLFVSQDIAPGRSLEYPAHFKAPKDLAGALQIAATGEFNEPVFFTGQLS</sequence>
<feature type="compositionally biased region" description="Pro residues" evidence="1">
    <location>
        <begin position="22"/>
        <end position="35"/>
    </location>
</feature>
<dbReference type="Proteomes" id="UP001165283">
    <property type="component" value="Unassembled WGS sequence"/>
</dbReference>
<keyword evidence="2" id="KW-1133">Transmembrane helix</keyword>
<evidence type="ECO:0008006" key="5">
    <source>
        <dbReference type="Google" id="ProtNLM"/>
    </source>
</evidence>
<evidence type="ECO:0000313" key="4">
    <source>
        <dbReference type="Proteomes" id="UP001165283"/>
    </source>
</evidence>
<accession>A0ABT1A2U9</accession>
<feature type="transmembrane region" description="Helical" evidence="2">
    <location>
        <begin position="65"/>
        <end position="87"/>
    </location>
</feature>
<dbReference type="EMBL" id="JAGSOV010000041">
    <property type="protein sequence ID" value="MCO1657325.1"/>
    <property type="molecule type" value="Genomic_DNA"/>
</dbReference>
<keyword evidence="2" id="KW-0812">Transmembrane</keyword>
<keyword evidence="4" id="KW-1185">Reference proteome</keyword>
<name>A0ABT1A2U9_9PSEU</name>
<feature type="compositionally biased region" description="Low complexity" evidence="1">
    <location>
        <begin position="36"/>
        <end position="45"/>
    </location>
</feature>